<dbReference type="InterPro" id="IPR034683">
    <property type="entry name" value="IspD/TarI"/>
</dbReference>
<evidence type="ECO:0000256" key="4">
    <source>
        <dbReference type="ARBA" id="ARBA00022679"/>
    </source>
</evidence>
<comment type="caution">
    <text evidence="8">The sequence shown here is derived from an EMBL/GenBank/DDBJ whole genome shotgun (WGS) entry which is preliminary data.</text>
</comment>
<dbReference type="Proteomes" id="UP001309299">
    <property type="component" value="Unassembled WGS sequence"/>
</dbReference>
<accession>A0AB35XFS5</accession>
<dbReference type="PANTHER" id="PTHR32125:SF4">
    <property type="entry name" value="2-C-METHYL-D-ERYTHRITOL 4-PHOSPHATE CYTIDYLYLTRANSFERASE, CHLOROPLASTIC"/>
    <property type="match status" value="1"/>
</dbReference>
<evidence type="ECO:0000256" key="5">
    <source>
        <dbReference type="ARBA" id="ARBA00022695"/>
    </source>
</evidence>
<dbReference type="CDD" id="cd02516">
    <property type="entry name" value="CDP-ME_synthetase"/>
    <property type="match status" value="1"/>
</dbReference>
<sequence>MTPTQSVTATHPRVAVVVAAGLGTRFGGPVPKQVTSLTGKAVVAVAVESLAAGGCDEVVVVVKEGMHNHLQLALAASPIPVHFVTGGDTRQDSVRNGLRYIADDEHLSQATTVLIHDAVRPLVPAYIVEDVIGAVEAGAVAVTPVVEVTDTIRQIDGEGSRVIDRSALRAVQTPQGFDRAVITECHEQLSRDGGTVTDDISCCERYGHRATLVEGSRMSLKITEPVDLDIAEVLAKAAAGAGHHSGRRVGRMLRAVTPSNVADKLGHGGKE</sequence>
<name>A0AB35XFS5_9ACTN</name>
<proteinExistence type="inferred from homology"/>
<evidence type="ECO:0000256" key="3">
    <source>
        <dbReference type="ARBA" id="ARBA00009789"/>
    </source>
</evidence>
<evidence type="ECO:0000256" key="6">
    <source>
        <dbReference type="ARBA" id="ARBA00023229"/>
    </source>
</evidence>
<feature type="site" description="Positions MEP for the nucleophilic attack" evidence="7">
    <location>
        <position position="165"/>
    </location>
</feature>
<dbReference type="HAMAP" id="MF_00108">
    <property type="entry name" value="IspD"/>
    <property type="match status" value="1"/>
</dbReference>
<comment type="pathway">
    <text evidence="2 7">Isoprenoid biosynthesis; isopentenyl diphosphate biosynthesis via DXP pathway; isopentenyl diphosphate from 1-deoxy-D-xylulose 5-phosphate: step 2/6.</text>
</comment>
<dbReference type="GO" id="GO:0019288">
    <property type="term" value="P:isopentenyl diphosphate biosynthetic process, methylerythritol 4-phosphate pathway"/>
    <property type="evidence" value="ECO:0007669"/>
    <property type="project" value="UniProtKB-UniRule"/>
</dbReference>
<dbReference type="InterPro" id="IPR001228">
    <property type="entry name" value="IspD"/>
</dbReference>
<evidence type="ECO:0000256" key="7">
    <source>
        <dbReference type="HAMAP-Rule" id="MF_00108"/>
    </source>
</evidence>
<dbReference type="NCBIfam" id="TIGR00453">
    <property type="entry name" value="ispD"/>
    <property type="match status" value="1"/>
</dbReference>
<evidence type="ECO:0000256" key="1">
    <source>
        <dbReference type="ARBA" id="ARBA00001282"/>
    </source>
</evidence>
<dbReference type="InterPro" id="IPR029044">
    <property type="entry name" value="Nucleotide-diphossugar_trans"/>
</dbReference>
<evidence type="ECO:0000313" key="8">
    <source>
        <dbReference type="EMBL" id="MEH1545977.1"/>
    </source>
</evidence>
<comment type="catalytic activity">
    <reaction evidence="1 7">
        <text>2-C-methyl-D-erythritol 4-phosphate + CTP + H(+) = 4-CDP-2-C-methyl-D-erythritol + diphosphate</text>
        <dbReference type="Rhea" id="RHEA:13429"/>
        <dbReference type="ChEBI" id="CHEBI:15378"/>
        <dbReference type="ChEBI" id="CHEBI:33019"/>
        <dbReference type="ChEBI" id="CHEBI:37563"/>
        <dbReference type="ChEBI" id="CHEBI:57823"/>
        <dbReference type="ChEBI" id="CHEBI:58262"/>
        <dbReference type="EC" id="2.7.7.60"/>
    </reaction>
</comment>
<dbReference type="FunFam" id="3.90.550.10:FF:000003">
    <property type="entry name" value="2-C-methyl-D-erythritol 4-phosphate cytidylyltransferase"/>
    <property type="match status" value="1"/>
</dbReference>
<dbReference type="Gene3D" id="3.90.550.10">
    <property type="entry name" value="Spore Coat Polysaccharide Biosynthesis Protein SpsA, Chain A"/>
    <property type="match status" value="1"/>
</dbReference>
<dbReference type="SUPFAM" id="SSF53448">
    <property type="entry name" value="Nucleotide-diphospho-sugar transferases"/>
    <property type="match status" value="1"/>
</dbReference>
<dbReference type="PROSITE" id="PS01295">
    <property type="entry name" value="ISPD"/>
    <property type="match status" value="1"/>
</dbReference>
<reference evidence="8" key="1">
    <citation type="submission" date="2024-02" db="EMBL/GenBank/DDBJ databases">
        <title>Bacterial skin colonization with Propionibacterium avidum as a risk factor for Periprosthetic Joint Infections - a single-center prospective study.</title>
        <authorList>
            <person name="Achermann Y."/>
        </authorList>
    </citation>
    <scope>NUCLEOTIDE SEQUENCE</scope>
    <source>
        <strain evidence="8">PAVI-2017310195</strain>
    </source>
</reference>
<evidence type="ECO:0000256" key="2">
    <source>
        <dbReference type="ARBA" id="ARBA00004787"/>
    </source>
</evidence>
<organism evidence="8 9">
    <name type="scientific">Cutibacterium avidum</name>
    <dbReference type="NCBI Taxonomy" id="33010"/>
    <lineage>
        <taxon>Bacteria</taxon>
        <taxon>Bacillati</taxon>
        <taxon>Actinomycetota</taxon>
        <taxon>Actinomycetes</taxon>
        <taxon>Propionibacteriales</taxon>
        <taxon>Propionibacteriaceae</taxon>
        <taxon>Cutibacterium</taxon>
    </lineage>
</organism>
<keyword evidence="5 7" id="KW-0548">Nucleotidyltransferase</keyword>
<feature type="site" description="Transition state stabilizer" evidence="7">
    <location>
        <position position="25"/>
    </location>
</feature>
<protein>
    <recommendedName>
        <fullName evidence="7">2-C-methyl-D-erythritol 4-phosphate cytidylyltransferase</fullName>
        <ecNumber evidence="7">2.7.7.60</ecNumber>
    </recommendedName>
    <alternativeName>
        <fullName evidence="7">4-diphosphocytidyl-2C-methyl-D-erythritol synthase</fullName>
    </alternativeName>
    <alternativeName>
        <fullName evidence="7">MEP cytidylyltransferase</fullName>
        <shortName evidence="7">MCT</shortName>
    </alternativeName>
</protein>
<dbReference type="RefSeq" id="WP_016666979.1">
    <property type="nucleotide sequence ID" value="NZ_CABKSM010000001.1"/>
</dbReference>
<dbReference type="EC" id="2.7.7.60" evidence="7"/>
<dbReference type="AlphaFoldDB" id="A0AB35XFS5"/>
<dbReference type="GO" id="GO:0050518">
    <property type="term" value="F:2-C-methyl-D-erythritol 4-phosphate cytidylyltransferase activity"/>
    <property type="evidence" value="ECO:0007669"/>
    <property type="project" value="UniProtKB-UniRule"/>
</dbReference>
<comment type="similarity">
    <text evidence="3 7">Belongs to the IspD/TarI cytidylyltransferase family. IspD subfamily.</text>
</comment>
<keyword evidence="6 7" id="KW-0414">Isoprene biosynthesis</keyword>
<gene>
    <name evidence="7 8" type="primary">ispD</name>
    <name evidence="8" type="ORF">V7F78_02870</name>
</gene>
<dbReference type="EMBL" id="JBAKUA010000003">
    <property type="protein sequence ID" value="MEH1545977.1"/>
    <property type="molecule type" value="Genomic_DNA"/>
</dbReference>
<dbReference type="InterPro" id="IPR018294">
    <property type="entry name" value="ISPD_synthase_CS"/>
</dbReference>
<comment type="function">
    <text evidence="7">Catalyzes the formation of 4-diphosphocytidyl-2-C-methyl-D-erythritol from CTP and 2-C-methyl-D-erythritol 4-phosphate (MEP).</text>
</comment>
<keyword evidence="4 7" id="KW-0808">Transferase</keyword>
<dbReference type="PANTHER" id="PTHR32125">
    <property type="entry name" value="2-C-METHYL-D-ERYTHRITOL 4-PHOSPHATE CYTIDYLYLTRANSFERASE, CHLOROPLASTIC"/>
    <property type="match status" value="1"/>
</dbReference>
<dbReference type="InterPro" id="IPR050088">
    <property type="entry name" value="IspD/TarI_cytidylyltransf_bact"/>
</dbReference>
<dbReference type="Pfam" id="PF01128">
    <property type="entry name" value="IspD"/>
    <property type="match status" value="1"/>
</dbReference>
<feature type="site" description="Positions MEP for the nucleophilic attack" evidence="7">
    <location>
        <position position="221"/>
    </location>
</feature>
<feature type="site" description="Transition state stabilizer" evidence="7">
    <location>
        <position position="32"/>
    </location>
</feature>
<evidence type="ECO:0000313" key="9">
    <source>
        <dbReference type="Proteomes" id="UP001309299"/>
    </source>
</evidence>